<dbReference type="AlphaFoldDB" id="A0A290S9P1"/>
<gene>
    <name evidence="2" type="ORF">PARC_b0165</name>
</gene>
<dbReference type="Proteomes" id="UP000016505">
    <property type="component" value="Chromosome II"/>
</dbReference>
<keyword evidence="1" id="KW-0812">Transmembrane</keyword>
<name>A0A290S9P1_9GAMM</name>
<evidence type="ECO:0000313" key="2">
    <source>
        <dbReference type="EMBL" id="ATC88405.1"/>
    </source>
</evidence>
<sequence>MSKNTPVAHSKIAVQFYAYNPSYSASLGFKICSWQVMLLLAALASLKLM</sequence>
<reference evidence="2 3" key="1">
    <citation type="journal article" date="2012" name="J. Bacteriol.">
        <title>Genome sequences of type strains of seven species of the marine bacterium Pseudoalteromonas.</title>
        <authorList>
            <person name="Xie B.B."/>
            <person name="Shu Y.L."/>
            <person name="Qin Q.L."/>
            <person name="Rong J.C."/>
            <person name="Zhang X.Y."/>
            <person name="Chen X.L."/>
            <person name="Shi M."/>
            <person name="He H.L."/>
            <person name="Zhou B.C."/>
            <person name="Zhang Y.Z."/>
        </authorList>
    </citation>
    <scope>NUCLEOTIDE SEQUENCE [LARGE SCALE GENOMIC DNA]</scope>
    <source>
        <strain evidence="2 3">A 37-1-2</strain>
    </source>
</reference>
<proteinExistence type="predicted"/>
<keyword evidence="1" id="KW-0472">Membrane</keyword>
<evidence type="ECO:0000313" key="3">
    <source>
        <dbReference type="Proteomes" id="UP000016505"/>
    </source>
</evidence>
<dbReference type="KEGG" id="part:PARC_b0165"/>
<evidence type="ECO:0000256" key="1">
    <source>
        <dbReference type="SAM" id="Phobius"/>
    </source>
</evidence>
<organism evidence="2 3">
    <name type="scientific">Pseudoalteromonas arctica A 37-1-2</name>
    <dbReference type="NCBI Taxonomy" id="1117313"/>
    <lineage>
        <taxon>Bacteria</taxon>
        <taxon>Pseudomonadati</taxon>
        <taxon>Pseudomonadota</taxon>
        <taxon>Gammaproteobacteria</taxon>
        <taxon>Alteromonadales</taxon>
        <taxon>Pseudoalteromonadaceae</taxon>
        <taxon>Pseudoalteromonas</taxon>
    </lineage>
</organism>
<accession>A0A290S9P1</accession>
<dbReference type="EMBL" id="CP011026">
    <property type="protein sequence ID" value="ATC88405.1"/>
    <property type="molecule type" value="Genomic_DNA"/>
</dbReference>
<feature type="transmembrane region" description="Helical" evidence="1">
    <location>
        <begin position="27"/>
        <end position="46"/>
    </location>
</feature>
<keyword evidence="1" id="KW-1133">Transmembrane helix</keyword>
<protein>
    <submittedName>
        <fullName evidence="2">Uncharacterized protein</fullName>
    </submittedName>
</protein>